<dbReference type="Pfam" id="PF15580">
    <property type="entry name" value="Imm53"/>
    <property type="match status" value="1"/>
</dbReference>
<comment type="caution">
    <text evidence="2">The sequence shown here is derived from an EMBL/GenBank/DDBJ whole genome shotgun (WGS) entry which is preliminary data.</text>
</comment>
<evidence type="ECO:0000313" key="4">
    <source>
        <dbReference type="Proteomes" id="UP000558070"/>
    </source>
</evidence>
<dbReference type="GO" id="GO:0016740">
    <property type="term" value="F:transferase activity"/>
    <property type="evidence" value="ECO:0007669"/>
    <property type="project" value="UniProtKB-KW"/>
</dbReference>
<evidence type="ECO:0000313" key="2">
    <source>
        <dbReference type="EMBL" id="MBC2286528.1"/>
    </source>
</evidence>
<dbReference type="Proteomes" id="UP000518829">
    <property type="component" value="Unassembled WGS sequence"/>
</dbReference>
<evidence type="ECO:0000313" key="1">
    <source>
        <dbReference type="EMBL" id="MBC1374581.1"/>
    </source>
</evidence>
<organism evidence="2 4">
    <name type="scientific">Listeria farberi</name>
    <dbReference type="NCBI Taxonomy" id="2713500"/>
    <lineage>
        <taxon>Bacteria</taxon>
        <taxon>Bacillati</taxon>
        <taxon>Bacillota</taxon>
        <taxon>Bacilli</taxon>
        <taxon>Bacillales</taxon>
        <taxon>Listeriaceae</taxon>
        <taxon>Listeria</taxon>
    </lineage>
</organism>
<dbReference type="EMBL" id="JAARZO010000001">
    <property type="protein sequence ID" value="MBC2286528.1"/>
    <property type="molecule type" value="Genomic_DNA"/>
</dbReference>
<dbReference type="EMBL" id="JAARPH010000001">
    <property type="protein sequence ID" value="MBC1374581.1"/>
    <property type="molecule type" value="Genomic_DNA"/>
</dbReference>
<dbReference type="InterPro" id="IPR028228">
    <property type="entry name" value="Imm53"/>
</dbReference>
<accession>A0A7X0ZG15</accession>
<sequence length="96" mass="11519">MDILLWIEKWYKEQCDGAWEHDYGVTIETLDNPGWFVRINLKETTLLNKKFENVDLMDSEEDWIKIVKENEEFKGFGDPHKLITILSYFKEFALSE</sequence>
<reference evidence="3 4" key="1">
    <citation type="submission" date="2020-03" db="EMBL/GenBank/DDBJ databases">
        <title>Soil Listeria distribution.</title>
        <authorList>
            <person name="Liao J."/>
            <person name="Wiedmann M."/>
        </authorList>
    </citation>
    <scope>NUCLEOTIDE SEQUENCE [LARGE SCALE GENOMIC DNA]</scope>
    <source>
        <strain evidence="2 4">FSL L7-0072</strain>
        <strain evidence="1 3">FSL L7-1699</strain>
    </source>
</reference>
<gene>
    <name evidence="1" type="ORF">HB839_03455</name>
    <name evidence="2" type="ORF">HCB47_02600</name>
</gene>
<name>A0A7X0ZG15_9LIST</name>
<dbReference type="Proteomes" id="UP000558070">
    <property type="component" value="Unassembled WGS sequence"/>
</dbReference>
<keyword evidence="2" id="KW-0808">Transferase</keyword>
<evidence type="ECO:0000313" key="3">
    <source>
        <dbReference type="Proteomes" id="UP000518829"/>
    </source>
</evidence>
<dbReference type="RefSeq" id="WP_149056251.1">
    <property type="nucleotide sequence ID" value="NZ_JAARPH010000001.1"/>
</dbReference>
<protein>
    <submittedName>
        <fullName evidence="2">Rhodanese-related sulfurtransferase</fullName>
    </submittedName>
</protein>
<keyword evidence="3" id="KW-1185">Reference proteome</keyword>
<proteinExistence type="predicted"/>
<dbReference type="AlphaFoldDB" id="A0A7X0ZG15"/>